<gene>
    <name evidence="1" type="ORF">TCMB3V08_LOCUS7037</name>
</gene>
<reference evidence="1" key="1">
    <citation type="submission" date="2020-11" db="EMBL/GenBank/DDBJ databases">
        <authorList>
            <person name="Tran Van P."/>
        </authorList>
    </citation>
    <scope>NUCLEOTIDE SEQUENCE</scope>
</reference>
<dbReference type="AlphaFoldDB" id="A0A7R9J811"/>
<proteinExistence type="predicted"/>
<organism evidence="1">
    <name type="scientific">Timema californicum</name>
    <name type="common">California timema</name>
    <name type="synonym">Walking stick</name>
    <dbReference type="NCBI Taxonomy" id="61474"/>
    <lineage>
        <taxon>Eukaryota</taxon>
        <taxon>Metazoa</taxon>
        <taxon>Ecdysozoa</taxon>
        <taxon>Arthropoda</taxon>
        <taxon>Hexapoda</taxon>
        <taxon>Insecta</taxon>
        <taxon>Pterygota</taxon>
        <taxon>Neoptera</taxon>
        <taxon>Polyneoptera</taxon>
        <taxon>Phasmatodea</taxon>
        <taxon>Timematodea</taxon>
        <taxon>Timematoidea</taxon>
        <taxon>Timematidae</taxon>
        <taxon>Timema</taxon>
    </lineage>
</organism>
<protein>
    <submittedName>
        <fullName evidence="1">(California timema) hypothetical protein</fullName>
    </submittedName>
</protein>
<name>A0A7R9J811_TIMCA</name>
<evidence type="ECO:0000313" key="1">
    <source>
        <dbReference type="EMBL" id="CAD7574423.1"/>
    </source>
</evidence>
<sequence length="196" mass="22425">MTTRQGLELDLVARISEAVIRDRDGMIQRTRKNRPRLSSLPVWVIRLSTSYANGLVIGKFEFRRSEPAFSWRQIGKPFRKNHLSSLDRVSNFDLPVLGRLAQHETSALTSYATEAVPDMAVLCWQHCSRCRLSVMATLFQAGTSKSIWKWLKNIADFKQIQKSQIRFPATYRVSCEALGLERSQLSIVRTIEKLLG</sequence>
<dbReference type="EMBL" id="OE182355">
    <property type="protein sequence ID" value="CAD7574423.1"/>
    <property type="molecule type" value="Genomic_DNA"/>
</dbReference>
<accession>A0A7R9J811</accession>